<evidence type="ECO:0000313" key="2">
    <source>
        <dbReference type="EMBL" id="KAL0451380.1"/>
    </source>
</evidence>
<evidence type="ECO:0000256" key="1">
    <source>
        <dbReference type="SAM" id="MobiDB-lite"/>
    </source>
</evidence>
<accession>A0AAW2XHM2</accession>
<gene>
    <name evidence="2" type="ORF">Slati_1116100</name>
</gene>
<feature type="compositionally biased region" description="Basic and acidic residues" evidence="1">
    <location>
        <begin position="1"/>
        <end position="17"/>
    </location>
</feature>
<dbReference type="AlphaFoldDB" id="A0AAW2XHM2"/>
<protein>
    <submittedName>
        <fullName evidence="2">Uncharacterized protein</fullName>
    </submittedName>
</protein>
<name>A0AAW2XHM2_9LAMI</name>
<feature type="region of interest" description="Disordered" evidence="1">
    <location>
        <begin position="1"/>
        <end position="41"/>
    </location>
</feature>
<comment type="caution">
    <text evidence="2">The sequence shown here is derived from an EMBL/GenBank/DDBJ whole genome shotgun (WGS) entry which is preliminary data.</text>
</comment>
<organism evidence="2">
    <name type="scientific">Sesamum latifolium</name>
    <dbReference type="NCBI Taxonomy" id="2727402"/>
    <lineage>
        <taxon>Eukaryota</taxon>
        <taxon>Viridiplantae</taxon>
        <taxon>Streptophyta</taxon>
        <taxon>Embryophyta</taxon>
        <taxon>Tracheophyta</taxon>
        <taxon>Spermatophyta</taxon>
        <taxon>Magnoliopsida</taxon>
        <taxon>eudicotyledons</taxon>
        <taxon>Gunneridae</taxon>
        <taxon>Pentapetalae</taxon>
        <taxon>asterids</taxon>
        <taxon>lamiids</taxon>
        <taxon>Lamiales</taxon>
        <taxon>Pedaliaceae</taxon>
        <taxon>Sesamum</taxon>
    </lineage>
</organism>
<sequence>MKEHKEAINFVDTGHESNKKKRWRNQTYESSGSYMEHTKARDESYMRRKKFKDGDKRHYKNKGLIKVDWLRVKHYLEGASPPPVEHSLLLSHP</sequence>
<proteinExistence type="predicted"/>
<reference evidence="2" key="2">
    <citation type="journal article" date="2024" name="Plant">
        <title>Genomic evolution and insights into agronomic trait innovations of Sesamum species.</title>
        <authorList>
            <person name="Miao H."/>
            <person name="Wang L."/>
            <person name="Qu L."/>
            <person name="Liu H."/>
            <person name="Sun Y."/>
            <person name="Le M."/>
            <person name="Wang Q."/>
            <person name="Wei S."/>
            <person name="Zheng Y."/>
            <person name="Lin W."/>
            <person name="Duan Y."/>
            <person name="Cao H."/>
            <person name="Xiong S."/>
            <person name="Wang X."/>
            <person name="Wei L."/>
            <person name="Li C."/>
            <person name="Ma Q."/>
            <person name="Ju M."/>
            <person name="Zhao R."/>
            <person name="Li G."/>
            <person name="Mu C."/>
            <person name="Tian Q."/>
            <person name="Mei H."/>
            <person name="Zhang T."/>
            <person name="Gao T."/>
            <person name="Zhang H."/>
        </authorList>
    </citation>
    <scope>NUCLEOTIDE SEQUENCE</scope>
    <source>
        <strain evidence="2">KEN1</strain>
    </source>
</reference>
<reference evidence="2" key="1">
    <citation type="submission" date="2020-06" db="EMBL/GenBank/DDBJ databases">
        <authorList>
            <person name="Li T."/>
            <person name="Hu X."/>
            <person name="Zhang T."/>
            <person name="Song X."/>
            <person name="Zhang H."/>
            <person name="Dai N."/>
            <person name="Sheng W."/>
            <person name="Hou X."/>
            <person name="Wei L."/>
        </authorList>
    </citation>
    <scope>NUCLEOTIDE SEQUENCE</scope>
    <source>
        <strain evidence="2">KEN1</strain>
        <tissue evidence="2">Leaf</tissue>
    </source>
</reference>
<dbReference type="EMBL" id="JACGWN010000004">
    <property type="protein sequence ID" value="KAL0451380.1"/>
    <property type="molecule type" value="Genomic_DNA"/>
</dbReference>